<reference evidence="2 3" key="1">
    <citation type="submission" date="2019-03" db="EMBL/GenBank/DDBJ databases">
        <title>First draft genome of Liparis tanakae, snailfish: a comprehensive survey of snailfish specific genes.</title>
        <authorList>
            <person name="Kim W."/>
            <person name="Song I."/>
            <person name="Jeong J.-H."/>
            <person name="Kim D."/>
            <person name="Kim S."/>
            <person name="Ryu S."/>
            <person name="Song J.Y."/>
            <person name="Lee S.K."/>
        </authorList>
    </citation>
    <scope>NUCLEOTIDE SEQUENCE [LARGE SCALE GENOMIC DNA]</scope>
    <source>
        <tissue evidence="2">Muscle</tissue>
    </source>
</reference>
<evidence type="ECO:0000313" key="3">
    <source>
        <dbReference type="Proteomes" id="UP000314294"/>
    </source>
</evidence>
<dbReference type="Proteomes" id="UP000314294">
    <property type="component" value="Unassembled WGS sequence"/>
</dbReference>
<name>A0A4Z2JER4_9TELE</name>
<evidence type="ECO:0000313" key="2">
    <source>
        <dbReference type="EMBL" id="TNN88457.1"/>
    </source>
</evidence>
<feature type="compositionally biased region" description="Polar residues" evidence="1">
    <location>
        <begin position="39"/>
        <end position="51"/>
    </location>
</feature>
<keyword evidence="3" id="KW-1185">Reference proteome</keyword>
<comment type="caution">
    <text evidence="2">The sequence shown here is derived from an EMBL/GenBank/DDBJ whole genome shotgun (WGS) entry which is preliminary data.</text>
</comment>
<sequence>MGHNALGVPVLTVPTDFDIGMWGLEGEAVFTPGGFRGGSLTSSQGQQPLDQQKQHCGPRSVRVGGFEGVAPQISQFDVAPTVGALLQTGAAEAPGSVALTTHGHRQAAAACRPGLICEGVERHP</sequence>
<feature type="region of interest" description="Disordered" evidence="1">
    <location>
        <begin position="35"/>
        <end position="57"/>
    </location>
</feature>
<organism evidence="2 3">
    <name type="scientific">Liparis tanakae</name>
    <name type="common">Tanaka's snailfish</name>
    <dbReference type="NCBI Taxonomy" id="230148"/>
    <lineage>
        <taxon>Eukaryota</taxon>
        <taxon>Metazoa</taxon>
        <taxon>Chordata</taxon>
        <taxon>Craniata</taxon>
        <taxon>Vertebrata</taxon>
        <taxon>Euteleostomi</taxon>
        <taxon>Actinopterygii</taxon>
        <taxon>Neopterygii</taxon>
        <taxon>Teleostei</taxon>
        <taxon>Neoteleostei</taxon>
        <taxon>Acanthomorphata</taxon>
        <taxon>Eupercaria</taxon>
        <taxon>Perciformes</taxon>
        <taxon>Cottioidei</taxon>
        <taxon>Cottales</taxon>
        <taxon>Liparidae</taxon>
        <taxon>Liparis</taxon>
    </lineage>
</organism>
<dbReference type="AlphaFoldDB" id="A0A4Z2JER4"/>
<evidence type="ECO:0000256" key="1">
    <source>
        <dbReference type="SAM" id="MobiDB-lite"/>
    </source>
</evidence>
<dbReference type="EMBL" id="SRLO01000005">
    <property type="protein sequence ID" value="TNN88457.1"/>
    <property type="molecule type" value="Genomic_DNA"/>
</dbReference>
<gene>
    <name evidence="2" type="ORF">EYF80_001239</name>
</gene>
<accession>A0A4Z2JER4</accession>
<protein>
    <submittedName>
        <fullName evidence="2">Uncharacterized protein</fullName>
    </submittedName>
</protein>
<proteinExistence type="predicted"/>